<evidence type="ECO:0000256" key="2">
    <source>
        <dbReference type="ARBA" id="ARBA00022741"/>
    </source>
</evidence>
<dbReference type="GO" id="GO:0043138">
    <property type="term" value="F:3'-5' DNA helicase activity"/>
    <property type="evidence" value="ECO:0007669"/>
    <property type="project" value="UniProtKB-EC"/>
</dbReference>
<dbReference type="EMBL" id="CABPSI010000001">
    <property type="protein sequence ID" value="VVD71823.1"/>
    <property type="molecule type" value="Genomic_DNA"/>
</dbReference>
<dbReference type="InterPro" id="IPR027417">
    <property type="entry name" value="P-loop_NTPase"/>
</dbReference>
<dbReference type="EC" id="5.6.2.4" evidence="8"/>
<dbReference type="GO" id="GO:0005524">
    <property type="term" value="F:ATP binding"/>
    <property type="evidence" value="ECO:0007669"/>
    <property type="project" value="UniProtKB-UniRule"/>
</dbReference>
<evidence type="ECO:0000256" key="8">
    <source>
        <dbReference type="ARBA" id="ARBA00034808"/>
    </source>
</evidence>
<feature type="domain" description="UvrD-like helicase ATP-binding" evidence="12">
    <location>
        <begin position="67"/>
        <end position="359"/>
    </location>
</feature>
<dbReference type="CDD" id="cd17932">
    <property type="entry name" value="DEXQc_UvrD"/>
    <property type="match status" value="1"/>
</dbReference>
<keyword evidence="5 10" id="KW-0067">ATP-binding</keyword>
<dbReference type="Proteomes" id="UP000333828">
    <property type="component" value="Unassembled WGS sequence"/>
</dbReference>
<keyword evidence="15" id="KW-1185">Reference proteome</keyword>
<dbReference type="AlphaFoldDB" id="A0A5E4S9S2"/>
<evidence type="ECO:0000256" key="5">
    <source>
        <dbReference type="ARBA" id="ARBA00022840"/>
    </source>
</evidence>
<evidence type="ECO:0000256" key="4">
    <source>
        <dbReference type="ARBA" id="ARBA00022806"/>
    </source>
</evidence>
<evidence type="ECO:0000259" key="13">
    <source>
        <dbReference type="PROSITE" id="PS51217"/>
    </source>
</evidence>
<evidence type="ECO:0000256" key="7">
    <source>
        <dbReference type="ARBA" id="ARBA00034617"/>
    </source>
</evidence>
<keyword evidence="6" id="KW-0413">Isomerase</keyword>
<dbReference type="Gene3D" id="1.10.10.160">
    <property type="match status" value="1"/>
</dbReference>
<keyword evidence="3 10" id="KW-0378">Hydrolase</keyword>
<protein>
    <recommendedName>
        <fullName evidence="8">DNA 3'-5' helicase</fullName>
        <ecNumber evidence="8">5.6.2.4</ecNumber>
    </recommendedName>
</protein>
<dbReference type="PROSITE" id="PS51217">
    <property type="entry name" value="UVRD_HELICASE_CTER"/>
    <property type="match status" value="1"/>
</dbReference>
<dbReference type="SUPFAM" id="SSF52540">
    <property type="entry name" value="P-loop containing nucleoside triphosphate hydrolases"/>
    <property type="match status" value="1"/>
</dbReference>
<reference evidence="14 15" key="1">
    <citation type="submission" date="2019-08" db="EMBL/GenBank/DDBJ databases">
        <authorList>
            <person name="Peeters C."/>
        </authorList>
    </citation>
    <scope>NUCLEOTIDE SEQUENCE [LARGE SCALE GENOMIC DNA]</scope>
    <source>
        <strain evidence="14 15">LMG 31115</strain>
    </source>
</reference>
<dbReference type="InterPro" id="IPR013986">
    <property type="entry name" value="DExx_box_DNA_helicase_dom_sf"/>
</dbReference>
<dbReference type="PROSITE" id="PS51198">
    <property type="entry name" value="UVRD_HELICASE_ATP_BIND"/>
    <property type="match status" value="1"/>
</dbReference>
<dbReference type="PANTHER" id="PTHR11070">
    <property type="entry name" value="UVRD / RECB / PCRA DNA HELICASE FAMILY MEMBER"/>
    <property type="match status" value="1"/>
</dbReference>
<feature type="domain" description="UvrD-like helicase C-terminal" evidence="13">
    <location>
        <begin position="360"/>
        <end position="623"/>
    </location>
</feature>
<dbReference type="GO" id="GO:0016887">
    <property type="term" value="F:ATP hydrolysis activity"/>
    <property type="evidence" value="ECO:0007669"/>
    <property type="project" value="RHEA"/>
</dbReference>
<dbReference type="GO" id="GO:0003677">
    <property type="term" value="F:DNA binding"/>
    <property type="evidence" value="ECO:0007669"/>
    <property type="project" value="InterPro"/>
</dbReference>
<evidence type="ECO:0000313" key="14">
    <source>
        <dbReference type="EMBL" id="VVD71823.1"/>
    </source>
</evidence>
<dbReference type="GO" id="GO:0005829">
    <property type="term" value="C:cytosol"/>
    <property type="evidence" value="ECO:0007669"/>
    <property type="project" value="TreeGrafter"/>
</dbReference>
<evidence type="ECO:0000313" key="15">
    <source>
        <dbReference type="Proteomes" id="UP000333828"/>
    </source>
</evidence>
<keyword evidence="4 10" id="KW-0347">Helicase</keyword>
<comment type="similarity">
    <text evidence="1">Belongs to the helicase family. UvrD subfamily.</text>
</comment>
<accession>A0A5E4S9S2</accession>
<proteinExistence type="inferred from homology"/>
<evidence type="ECO:0000256" key="9">
    <source>
        <dbReference type="ARBA" id="ARBA00048988"/>
    </source>
</evidence>
<organism evidence="14 15">
    <name type="scientific">Pandoraea iniqua</name>
    <dbReference type="NCBI Taxonomy" id="2508288"/>
    <lineage>
        <taxon>Bacteria</taxon>
        <taxon>Pseudomonadati</taxon>
        <taxon>Pseudomonadota</taxon>
        <taxon>Betaproteobacteria</taxon>
        <taxon>Burkholderiales</taxon>
        <taxon>Burkholderiaceae</taxon>
        <taxon>Pandoraea</taxon>
    </lineage>
</organism>
<dbReference type="Gene3D" id="3.40.50.300">
    <property type="entry name" value="P-loop containing nucleotide triphosphate hydrolases"/>
    <property type="match status" value="2"/>
</dbReference>
<dbReference type="Gene3D" id="1.10.486.10">
    <property type="entry name" value="PCRA, domain 4"/>
    <property type="match status" value="1"/>
</dbReference>
<dbReference type="PANTHER" id="PTHR11070:SF3">
    <property type="entry name" value="DNA 3'-5' HELICASE"/>
    <property type="match status" value="1"/>
</dbReference>
<comment type="catalytic activity">
    <reaction evidence="7">
        <text>Couples ATP hydrolysis with the unwinding of duplex DNA by translocating in the 3'-5' direction.</text>
        <dbReference type="EC" id="5.6.2.4"/>
    </reaction>
</comment>
<keyword evidence="2 10" id="KW-0547">Nucleotide-binding</keyword>
<evidence type="ECO:0000256" key="10">
    <source>
        <dbReference type="PROSITE-ProRule" id="PRU00560"/>
    </source>
</evidence>
<name>A0A5E4S9S2_9BURK</name>
<dbReference type="Pfam" id="PF00580">
    <property type="entry name" value="UvrD-helicase"/>
    <property type="match status" value="1"/>
</dbReference>
<dbReference type="Pfam" id="PF13361">
    <property type="entry name" value="UvrD_C"/>
    <property type="match status" value="2"/>
</dbReference>
<comment type="catalytic activity">
    <reaction evidence="9">
        <text>ATP + H2O = ADP + phosphate + H(+)</text>
        <dbReference type="Rhea" id="RHEA:13065"/>
        <dbReference type="ChEBI" id="CHEBI:15377"/>
        <dbReference type="ChEBI" id="CHEBI:15378"/>
        <dbReference type="ChEBI" id="CHEBI:30616"/>
        <dbReference type="ChEBI" id="CHEBI:43474"/>
        <dbReference type="ChEBI" id="CHEBI:456216"/>
        <dbReference type="EC" id="5.6.2.4"/>
    </reaction>
</comment>
<dbReference type="InterPro" id="IPR014017">
    <property type="entry name" value="DNA_helicase_UvrD-like_C"/>
</dbReference>
<feature type="region of interest" description="Disordered" evidence="11">
    <location>
        <begin position="22"/>
        <end position="58"/>
    </location>
</feature>
<evidence type="ECO:0000256" key="11">
    <source>
        <dbReference type="SAM" id="MobiDB-lite"/>
    </source>
</evidence>
<dbReference type="InterPro" id="IPR000212">
    <property type="entry name" value="DNA_helicase_UvrD/REP"/>
</dbReference>
<dbReference type="GO" id="GO:0000725">
    <property type="term" value="P:recombinational repair"/>
    <property type="evidence" value="ECO:0007669"/>
    <property type="project" value="TreeGrafter"/>
</dbReference>
<gene>
    <name evidence="14" type="primary">pcrA</name>
    <name evidence="14" type="ORF">PIN31115_00642</name>
</gene>
<feature type="compositionally biased region" description="Pro residues" evidence="11">
    <location>
        <begin position="40"/>
        <end position="55"/>
    </location>
</feature>
<evidence type="ECO:0000256" key="6">
    <source>
        <dbReference type="ARBA" id="ARBA00023235"/>
    </source>
</evidence>
<feature type="binding site" evidence="10">
    <location>
        <begin position="88"/>
        <end position="95"/>
    </location>
    <ligand>
        <name>ATP</name>
        <dbReference type="ChEBI" id="CHEBI:30616"/>
    </ligand>
</feature>
<evidence type="ECO:0000256" key="3">
    <source>
        <dbReference type="ARBA" id="ARBA00022801"/>
    </source>
</evidence>
<evidence type="ECO:0000256" key="1">
    <source>
        <dbReference type="ARBA" id="ARBA00009922"/>
    </source>
</evidence>
<dbReference type="InterPro" id="IPR014016">
    <property type="entry name" value="UvrD-like_ATP-bd"/>
</dbReference>
<evidence type="ECO:0000259" key="12">
    <source>
        <dbReference type="PROSITE" id="PS51198"/>
    </source>
</evidence>
<sequence length="740" mass="81367">MSVDAIVIMYKYTVVGAPVARLTDSPNLQPPLSCMSDKPIPAPTPAPNPAPPPAARDPWAELNDRQREAVDYGVGDDGTPGGPLLVIAGAGSGKTSTLAHRVANLIARGADPNRLLLLTFSRRAAGEMERRAGAVLQKVLGLASSQPPSLPWAGTFHAIGARLLRDFATRIGLSEAFTIHDRSDAEDLLGLSRHELGFSATQSRFPLKGTCLSIYSRAVNSQAPLAEVLAKHFPWCAQWEAQLKTLFGAYVDAKQSQHVLDYDDLLLYWAEMMTAPELARELGARFDHVLVDEYQDTNRLQAQILLAMKPDGRGLTVVGDDAQSIYAFRAATIRNILDFPGQFAEPAHVITLERNYRSTQPILDASNAVIAESTERYAKALWTDRQSTQLPQLVNVSDESGQARWVADQVLEQRETGTKLKQQAVLFRTGSHSAALELELTRRNIPFVKFGGLKFLEAAHVKDMLSILRWAHNPASRLSGFRVAQLIPGIGPVSATRLLDAMAQSATPAQVLAEFKPPSAAAHDWRGFAEVFRTLNDTRLAWPADVDLALRWYAPLLSQRFDDAAVRQADLEQLARIAGTYGSREQFLTELTLDPPDATSAQSGPPLLDEDYLILSTIHSAKGQEWNSVYVLNVVDGCIPSDMSTGDDEDIEEERRLLYVAMTRAKASLQLVVPQRFYVHQQTGLGDRHVYGTRSRFVSDKMLPLFEMLPKPREGEGPAGPVGDVTVHIDVARRLRNAWS</sequence>